<dbReference type="EMBL" id="FLRD01001622">
    <property type="protein sequence ID" value="SBT57717.1"/>
    <property type="molecule type" value="Genomic_DNA"/>
</dbReference>
<evidence type="ECO:0000313" key="1">
    <source>
        <dbReference type="EMBL" id="SBT57717.1"/>
    </source>
</evidence>
<reference evidence="2" key="1">
    <citation type="submission" date="2016-05" db="EMBL/GenBank/DDBJ databases">
        <authorList>
            <person name="Lavstsen T."/>
            <person name="Jespersen J.S."/>
        </authorList>
    </citation>
    <scope>NUCLEOTIDE SEQUENCE [LARGE SCALE GENOMIC DNA]</scope>
</reference>
<dbReference type="Pfam" id="PF05795">
    <property type="entry name" value="Plasmodium_Vir"/>
    <property type="match status" value="2"/>
</dbReference>
<dbReference type="EMBL" id="FLRE01002932">
    <property type="protein sequence ID" value="SBT59160.1"/>
    <property type="molecule type" value="Genomic_DNA"/>
</dbReference>
<dbReference type="InterPro" id="IPR008780">
    <property type="entry name" value="Plasmodium_Vir"/>
</dbReference>
<sequence>MGNGKPERGSPSLSVVYSIDLPTENFYNDMEKEYPSLAKYTSLFYTNTVDNNINDIKNICKRILRYLENNTAWKNINSAFDIVQMMWKHPIEKLERTNYYQKCTPNMNIDNYEDWSERRNLYKYYVNFDILSKMSQRYDNVCEAYYKKIEGTKSLYKYFENKCSSDKYDYPYFYKNYMHYNLQNVLTNLPCHQLIKSKSADTLEDLALKHFPGQELGHGSSSYDTDPTSQRSDIGTKVGHLDLGVAPVLLTATALYTYTPIGSWIRNLSGNNANSISNDAGEIEGFLANTQESGNMFFDGRENFISYQPI</sequence>
<evidence type="ECO:0000313" key="2">
    <source>
        <dbReference type="EMBL" id="SBT59160.1"/>
    </source>
</evidence>
<evidence type="ECO:0000313" key="4">
    <source>
        <dbReference type="Proteomes" id="UP000078555"/>
    </source>
</evidence>
<name>A0A1A9ASC8_PLAOA</name>
<dbReference type="AlphaFoldDB" id="A0A1A9ASC8"/>
<organism evidence="2 3">
    <name type="scientific">Plasmodium ovale wallikeri</name>
    <dbReference type="NCBI Taxonomy" id="864142"/>
    <lineage>
        <taxon>Eukaryota</taxon>
        <taxon>Sar</taxon>
        <taxon>Alveolata</taxon>
        <taxon>Apicomplexa</taxon>
        <taxon>Aconoidasida</taxon>
        <taxon>Haemosporida</taxon>
        <taxon>Plasmodiidae</taxon>
        <taxon>Plasmodium</taxon>
        <taxon>Plasmodium (Plasmodium)</taxon>
    </lineage>
</organism>
<protein>
    <submittedName>
        <fullName evidence="2">PIR Superfamily Protein</fullName>
    </submittedName>
</protein>
<gene>
    <name evidence="1" type="ORF">POVWA1_083320</name>
    <name evidence="2" type="ORF">POVWA2_092490</name>
</gene>
<proteinExistence type="predicted"/>
<dbReference type="Proteomes" id="UP000078555">
    <property type="component" value="Unassembled WGS sequence"/>
</dbReference>
<accession>A0A1A9ASC8</accession>
<dbReference type="Proteomes" id="UP000078550">
    <property type="component" value="Unassembled WGS sequence"/>
</dbReference>
<evidence type="ECO:0000313" key="3">
    <source>
        <dbReference type="Proteomes" id="UP000078550"/>
    </source>
</evidence>
<keyword evidence="4" id="KW-1185">Reference proteome</keyword>
<reference evidence="3 4" key="2">
    <citation type="submission" date="2016-05" db="EMBL/GenBank/DDBJ databases">
        <authorList>
            <person name="Naeem Raeece"/>
        </authorList>
    </citation>
    <scope>NUCLEOTIDE SEQUENCE [LARGE SCALE GENOMIC DNA]</scope>
</reference>